<sequence>RKENREWRELTEGTATSREEAANRTSTSSRKELTSDTCATSLCDSRAIGKASRQRVGKSDVHTMPVLYRARRKSERGRERETKRERERREKKEKDRGKKEEDRAKPPRKSCGGVPADGPGPTRSIYPFFESAFSLFPLLSCHSLSVLSPFRTCFTWFRSRAREFRFTLEDARRGRQRRFFVLP</sequence>
<name>A0A026VVH4_OOCBI</name>
<keyword evidence="3" id="KW-1185">Reference proteome</keyword>
<organism evidence="2 3">
    <name type="scientific">Ooceraea biroi</name>
    <name type="common">Clonal raider ant</name>
    <name type="synonym">Cerapachys biroi</name>
    <dbReference type="NCBI Taxonomy" id="2015173"/>
    <lineage>
        <taxon>Eukaryota</taxon>
        <taxon>Metazoa</taxon>
        <taxon>Ecdysozoa</taxon>
        <taxon>Arthropoda</taxon>
        <taxon>Hexapoda</taxon>
        <taxon>Insecta</taxon>
        <taxon>Pterygota</taxon>
        <taxon>Neoptera</taxon>
        <taxon>Endopterygota</taxon>
        <taxon>Hymenoptera</taxon>
        <taxon>Apocrita</taxon>
        <taxon>Aculeata</taxon>
        <taxon>Formicoidea</taxon>
        <taxon>Formicidae</taxon>
        <taxon>Dorylinae</taxon>
        <taxon>Ooceraea</taxon>
    </lineage>
</organism>
<evidence type="ECO:0000313" key="3">
    <source>
        <dbReference type="Proteomes" id="UP000053097"/>
    </source>
</evidence>
<evidence type="ECO:0000313" key="2">
    <source>
        <dbReference type="EMBL" id="EZA46834.1"/>
    </source>
</evidence>
<proteinExistence type="predicted"/>
<evidence type="ECO:0000256" key="1">
    <source>
        <dbReference type="SAM" id="MobiDB-lite"/>
    </source>
</evidence>
<dbReference type="Proteomes" id="UP000053097">
    <property type="component" value="Unassembled WGS sequence"/>
</dbReference>
<feature type="region of interest" description="Disordered" evidence="1">
    <location>
        <begin position="1"/>
        <end position="118"/>
    </location>
</feature>
<reference evidence="2 3" key="1">
    <citation type="journal article" date="2014" name="Curr. Biol.">
        <title>The genome of the clonal raider ant Cerapachys biroi.</title>
        <authorList>
            <person name="Oxley P.R."/>
            <person name="Ji L."/>
            <person name="Fetter-Pruneda I."/>
            <person name="McKenzie S.K."/>
            <person name="Li C."/>
            <person name="Hu H."/>
            <person name="Zhang G."/>
            <person name="Kronauer D.J."/>
        </authorList>
    </citation>
    <scope>NUCLEOTIDE SEQUENCE [LARGE SCALE GENOMIC DNA]</scope>
</reference>
<gene>
    <name evidence="2" type="ORF">X777_01128</name>
</gene>
<dbReference type="EMBL" id="KK108171">
    <property type="protein sequence ID" value="EZA46834.1"/>
    <property type="molecule type" value="Genomic_DNA"/>
</dbReference>
<dbReference type="AlphaFoldDB" id="A0A026VVH4"/>
<feature type="compositionally biased region" description="Basic and acidic residues" evidence="1">
    <location>
        <begin position="1"/>
        <end position="22"/>
    </location>
</feature>
<feature type="compositionally biased region" description="Basic and acidic residues" evidence="1">
    <location>
        <begin position="76"/>
        <end position="105"/>
    </location>
</feature>
<feature type="non-terminal residue" evidence="2">
    <location>
        <position position="1"/>
    </location>
</feature>
<protein>
    <submittedName>
        <fullName evidence="2">Uncharacterized protein</fullName>
    </submittedName>
</protein>
<accession>A0A026VVH4</accession>